<name>A0A8S9J5Z3_BRACR</name>
<reference evidence="2" key="1">
    <citation type="submission" date="2019-12" db="EMBL/GenBank/DDBJ databases">
        <title>Genome sequencing and annotation of Brassica cretica.</title>
        <authorList>
            <person name="Studholme D.J."/>
            <person name="Sarris P.F."/>
        </authorList>
    </citation>
    <scope>NUCLEOTIDE SEQUENCE</scope>
    <source>
        <strain evidence="2">PFS-001/15</strain>
        <tissue evidence="2">Leaf</tissue>
    </source>
</reference>
<accession>A0A8S9J5Z3</accession>
<feature type="compositionally biased region" description="Low complexity" evidence="1">
    <location>
        <begin position="1"/>
        <end position="12"/>
    </location>
</feature>
<gene>
    <name evidence="2" type="ORF">F2Q68_00006354</name>
</gene>
<evidence type="ECO:0000313" key="3">
    <source>
        <dbReference type="Proteomes" id="UP000712281"/>
    </source>
</evidence>
<proteinExistence type="predicted"/>
<dbReference type="AlphaFoldDB" id="A0A8S9J5Z3"/>
<protein>
    <submittedName>
        <fullName evidence="2">Uncharacterized protein</fullName>
    </submittedName>
</protein>
<evidence type="ECO:0000256" key="1">
    <source>
        <dbReference type="SAM" id="MobiDB-lite"/>
    </source>
</evidence>
<feature type="region of interest" description="Disordered" evidence="1">
    <location>
        <begin position="1"/>
        <end position="24"/>
    </location>
</feature>
<evidence type="ECO:0000313" key="2">
    <source>
        <dbReference type="EMBL" id="KAF2577700.1"/>
    </source>
</evidence>
<dbReference type="Proteomes" id="UP000712281">
    <property type="component" value="Unassembled WGS sequence"/>
</dbReference>
<sequence>MLSSSTEESSVTATLRTKRDAAAEMEMEEEIEWRLKEMEGGRREAETGLEMVKRRKYGEDEEREKKNYKCTVW</sequence>
<dbReference type="EMBL" id="QGKW02001660">
    <property type="protein sequence ID" value="KAF2577700.1"/>
    <property type="molecule type" value="Genomic_DNA"/>
</dbReference>
<comment type="caution">
    <text evidence="2">The sequence shown here is derived from an EMBL/GenBank/DDBJ whole genome shotgun (WGS) entry which is preliminary data.</text>
</comment>
<organism evidence="2 3">
    <name type="scientific">Brassica cretica</name>
    <name type="common">Mustard</name>
    <dbReference type="NCBI Taxonomy" id="69181"/>
    <lineage>
        <taxon>Eukaryota</taxon>
        <taxon>Viridiplantae</taxon>
        <taxon>Streptophyta</taxon>
        <taxon>Embryophyta</taxon>
        <taxon>Tracheophyta</taxon>
        <taxon>Spermatophyta</taxon>
        <taxon>Magnoliopsida</taxon>
        <taxon>eudicotyledons</taxon>
        <taxon>Gunneridae</taxon>
        <taxon>Pentapetalae</taxon>
        <taxon>rosids</taxon>
        <taxon>malvids</taxon>
        <taxon>Brassicales</taxon>
        <taxon>Brassicaceae</taxon>
        <taxon>Brassiceae</taxon>
        <taxon>Brassica</taxon>
    </lineage>
</organism>